<dbReference type="Gene3D" id="2.60.20.10">
    <property type="entry name" value="Crystallins"/>
    <property type="match status" value="1"/>
</dbReference>
<dbReference type="EMBL" id="JBHMBS010000004">
    <property type="protein sequence ID" value="MFB9675854.1"/>
    <property type="molecule type" value="Genomic_DNA"/>
</dbReference>
<evidence type="ECO:0000313" key="2">
    <source>
        <dbReference type="Proteomes" id="UP001589610"/>
    </source>
</evidence>
<evidence type="ECO:0000313" key="1">
    <source>
        <dbReference type="EMBL" id="MFB9675854.1"/>
    </source>
</evidence>
<sequence>MRQETGTESRRGAKRDTVRRLSLLAVGFGTALPLIASAQASVGAVAASGGPAPGPANNCVVDVTGGANTPVTEHCFSTFTEAIRFATDGAITDAPATAVEGVEDPALNALLGSSEKATGTEPAPAADGALLVIGIEYEHINYGGASFTFRGPRRCTSPTTDVDYSVNLPRIWWDRISSFKNFANCYTNHYAYTNFIPPATGYLNDRPVMPIINGRNFNDDARSIRWS</sequence>
<accession>A0ABV5T9U2</accession>
<dbReference type="RefSeq" id="WP_386155859.1">
    <property type="nucleotide sequence ID" value="NZ_JBHMBS010000004.1"/>
</dbReference>
<organism evidence="1 2">
    <name type="scientific">Streptosporangium vulgare</name>
    <dbReference type="NCBI Taxonomy" id="46190"/>
    <lineage>
        <taxon>Bacteria</taxon>
        <taxon>Bacillati</taxon>
        <taxon>Actinomycetota</taxon>
        <taxon>Actinomycetes</taxon>
        <taxon>Streptosporangiales</taxon>
        <taxon>Streptosporangiaceae</taxon>
        <taxon>Streptosporangium</taxon>
    </lineage>
</organism>
<proteinExistence type="predicted"/>
<gene>
    <name evidence="1" type="ORF">ACFFRH_10180</name>
</gene>
<comment type="caution">
    <text evidence="1">The sequence shown here is derived from an EMBL/GenBank/DDBJ whole genome shotgun (WGS) entry which is preliminary data.</text>
</comment>
<reference evidence="1 2" key="1">
    <citation type="submission" date="2024-09" db="EMBL/GenBank/DDBJ databases">
        <authorList>
            <person name="Sun Q."/>
            <person name="Mori K."/>
        </authorList>
    </citation>
    <scope>NUCLEOTIDE SEQUENCE [LARGE SCALE GENOMIC DNA]</scope>
    <source>
        <strain evidence="1 2">JCM 3028</strain>
    </source>
</reference>
<protein>
    <submittedName>
        <fullName evidence="1">Uncharacterized protein</fullName>
    </submittedName>
</protein>
<keyword evidence="2" id="KW-1185">Reference proteome</keyword>
<dbReference type="Proteomes" id="UP001589610">
    <property type="component" value="Unassembled WGS sequence"/>
</dbReference>
<name>A0ABV5T9U2_9ACTN</name>